<keyword evidence="1" id="KW-0548">Nucleotidyltransferase</keyword>
<dbReference type="Proteomes" id="UP001164539">
    <property type="component" value="Chromosome 6"/>
</dbReference>
<evidence type="ECO:0000313" key="2">
    <source>
        <dbReference type="Proteomes" id="UP001164539"/>
    </source>
</evidence>
<accession>A0ACC1Y1Y8</accession>
<dbReference type="EMBL" id="CM051399">
    <property type="protein sequence ID" value="KAJ4716954.1"/>
    <property type="molecule type" value="Genomic_DNA"/>
</dbReference>
<proteinExistence type="predicted"/>
<reference evidence="1 2" key="1">
    <citation type="journal article" date="2023" name="Science">
        <title>Complex scaffold remodeling in plant triterpene biosynthesis.</title>
        <authorList>
            <person name="De La Pena R."/>
            <person name="Hodgson H."/>
            <person name="Liu J.C."/>
            <person name="Stephenson M.J."/>
            <person name="Martin A.C."/>
            <person name="Owen C."/>
            <person name="Harkess A."/>
            <person name="Leebens-Mack J."/>
            <person name="Jimenez L.E."/>
            <person name="Osbourn A."/>
            <person name="Sattely E.S."/>
        </authorList>
    </citation>
    <scope>NUCLEOTIDE SEQUENCE [LARGE SCALE GENOMIC DNA]</scope>
    <source>
        <strain evidence="2">cv. JPN11</strain>
        <tissue evidence="1">Leaf</tissue>
    </source>
</reference>
<organism evidence="1 2">
    <name type="scientific">Melia azedarach</name>
    <name type="common">Chinaberry tree</name>
    <dbReference type="NCBI Taxonomy" id="155640"/>
    <lineage>
        <taxon>Eukaryota</taxon>
        <taxon>Viridiplantae</taxon>
        <taxon>Streptophyta</taxon>
        <taxon>Embryophyta</taxon>
        <taxon>Tracheophyta</taxon>
        <taxon>Spermatophyta</taxon>
        <taxon>Magnoliopsida</taxon>
        <taxon>eudicotyledons</taxon>
        <taxon>Gunneridae</taxon>
        <taxon>Pentapetalae</taxon>
        <taxon>rosids</taxon>
        <taxon>malvids</taxon>
        <taxon>Sapindales</taxon>
        <taxon>Meliaceae</taxon>
        <taxon>Melia</taxon>
    </lineage>
</organism>
<keyword evidence="1" id="KW-0239">DNA-directed DNA polymerase</keyword>
<evidence type="ECO:0000313" key="1">
    <source>
        <dbReference type="EMBL" id="KAJ4716954.1"/>
    </source>
</evidence>
<comment type="caution">
    <text evidence="1">The sequence shown here is derived from an EMBL/GenBank/DDBJ whole genome shotgun (WGS) entry which is preliminary data.</text>
</comment>
<sequence length="318" mass="36225">MSEQQDPDLYPIDPEIERTFRRKRREQRVQAGSVEMADDMGVVNGQNAVVIADDRDRAIREYAVPIFNELNPGIVRPEIQAPQFELKLVMFQMLQTVGQFSGMPMEDPHLHLHLFIEVSDSFKLPGVTENALRLKFVPLFINAKLRNEITAFQQVDEESLYKAWERFKELLRKYPHHGIPHCIQMETFYNGLNAHTRMVVDASVNGAILAKSYNEAYEILERISNNNYQWPITIASTGRKMVGIHVVDALTSLAAQVSSMSNMLKTISMGMRPQMGQLAERNFTKSIPQFPNFPMDILGPWTATASPEDVPSEEESDN</sequence>
<keyword evidence="1" id="KW-0808">Transferase</keyword>
<name>A0ACC1Y1Y8_MELAZ</name>
<gene>
    <name evidence="1" type="ORF">OWV82_011900</name>
</gene>
<protein>
    <submittedName>
        <fullName evidence="1">DNA-directed DNA polymerase</fullName>
    </submittedName>
</protein>
<keyword evidence="2" id="KW-1185">Reference proteome</keyword>